<dbReference type="SMART" id="SM01038">
    <property type="entry name" value="Bgal_small_N"/>
    <property type="match status" value="1"/>
</dbReference>
<reference evidence="8" key="1">
    <citation type="journal article" date="2023" name="Mol. Phylogenet. Evol.">
        <title>Genome-scale phylogeny and comparative genomics of the fungal order Sordariales.</title>
        <authorList>
            <person name="Hensen N."/>
            <person name="Bonometti L."/>
            <person name="Westerberg I."/>
            <person name="Brannstrom I.O."/>
            <person name="Guillou S."/>
            <person name="Cros-Aarteil S."/>
            <person name="Calhoun S."/>
            <person name="Haridas S."/>
            <person name="Kuo A."/>
            <person name="Mondo S."/>
            <person name="Pangilinan J."/>
            <person name="Riley R."/>
            <person name="LaButti K."/>
            <person name="Andreopoulos B."/>
            <person name="Lipzen A."/>
            <person name="Chen C."/>
            <person name="Yan M."/>
            <person name="Daum C."/>
            <person name="Ng V."/>
            <person name="Clum A."/>
            <person name="Steindorff A."/>
            <person name="Ohm R.A."/>
            <person name="Martin F."/>
            <person name="Silar P."/>
            <person name="Natvig D.O."/>
            <person name="Lalanne C."/>
            <person name="Gautier V."/>
            <person name="Ament-Velasquez S.L."/>
            <person name="Kruys A."/>
            <person name="Hutchinson M.I."/>
            <person name="Powell A.J."/>
            <person name="Barry K."/>
            <person name="Miller A.N."/>
            <person name="Grigoriev I.V."/>
            <person name="Debuchy R."/>
            <person name="Gladieux P."/>
            <person name="Hiltunen Thoren M."/>
            <person name="Johannesson H."/>
        </authorList>
    </citation>
    <scope>NUCLEOTIDE SEQUENCE</scope>
    <source>
        <strain evidence="8">CBS 508.74</strain>
    </source>
</reference>
<dbReference type="SUPFAM" id="SSF49785">
    <property type="entry name" value="Galactose-binding domain-like"/>
    <property type="match status" value="1"/>
</dbReference>
<dbReference type="InterPro" id="IPR006104">
    <property type="entry name" value="Glyco_hydro_2_N"/>
</dbReference>
<evidence type="ECO:0000256" key="4">
    <source>
        <dbReference type="ARBA" id="ARBA00032230"/>
    </source>
</evidence>
<dbReference type="PRINTS" id="PR00132">
    <property type="entry name" value="GLHYDRLASE2"/>
</dbReference>
<feature type="domain" description="Beta galactosidase small chain/" evidence="7">
    <location>
        <begin position="788"/>
        <end position="1079"/>
    </location>
</feature>
<accession>A0AAN6TLJ1</accession>
<feature type="region of interest" description="Disordered" evidence="6">
    <location>
        <begin position="1"/>
        <end position="38"/>
    </location>
</feature>
<evidence type="ECO:0000259" key="7">
    <source>
        <dbReference type="SMART" id="SM01038"/>
    </source>
</evidence>
<dbReference type="PANTHER" id="PTHR46323">
    <property type="entry name" value="BETA-GALACTOSIDASE"/>
    <property type="match status" value="1"/>
</dbReference>
<dbReference type="Gene3D" id="2.60.40.10">
    <property type="entry name" value="Immunoglobulins"/>
    <property type="match status" value="2"/>
</dbReference>
<dbReference type="Pfam" id="PF02929">
    <property type="entry name" value="Bgal_small_N"/>
    <property type="match status" value="1"/>
</dbReference>
<dbReference type="InterPro" id="IPR006101">
    <property type="entry name" value="Glyco_hydro_2"/>
</dbReference>
<dbReference type="Proteomes" id="UP001302812">
    <property type="component" value="Unassembled WGS sequence"/>
</dbReference>
<dbReference type="SUPFAM" id="SSF74650">
    <property type="entry name" value="Galactose mutarotase-like"/>
    <property type="match status" value="1"/>
</dbReference>
<dbReference type="AlphaFoldDB" id="A0AAN6TLJ1"/>
<feature type="compositionally biased region" description="Polar residues" evidence="6">
    <location>
        <begin position="81"/>
        <end position="95"/>
    </location>
</feature>
<dbReference type="GO" id="GO:0005990">
    <property type="term" value="P:lactose catabolic process"/>
    <property type="evidence" value="ECO:0007669"/>
    <property type="project" value="TreeGrafter"/>
</dbReference>
<sequence>MTRGAVSRPRWSEGQLLQKMSNPEGISPQEDSGKPDYSNEAVFRRNTLPPRSYYIPENALVLNGQWDFHYASSPLKAPKPTSGSAGPQTSSRLAETEDGWTTIQVPGHWQLEGHGIPHYTNVQYPIPVCPPYVPTENPTGTYRRIFHVPSSWGHNDQLRLRFDGVDSAYHVWVNGVLVGYAQGSRNPHEFDVTPYVHRQGANEVFVTVYQWSDGSYIEDQDQWWLSGIYRDVHLIPVPSDIRIEDWFLRGDLDNEYKHGNLHATLNIVASSRASITIALRELPKNGGKTVLTAHHDISNDGEIHFEIPVAEPKKWTAETPYLYAVEISVATETRTHKVSQKIGFRKVELKSGLICVNGTPIKLSGVNRHDHHPLFGRAVPLDFVRQDLFLMKKHNINALRCSHYPSHPKLFDIADELGLWLIDEADLECHGFYDAVARPLNIPEEMDYEERKKLTFGQAAKYTSDNPSWKAAYLDRMEQMVQRDKNHPSIIMWSLGNEAFYGQNHKAMYQYAKKVDPGRLVHYEGDVHAVSADVFSYMYAPVDRLIELAKTEGVKPDGSFEKPIILCEYAHAMGNGPGWLQDYEEAFRTYPRLQGGFIWEWANHGLWKEDPDGKSYYAYGGDFGDVPNDGTFVMDGLLYSTHKPTPGLVELKKVIQPLKLSADGDSLVISNLYNFIGLEHLAATYALEEFSESTSLLASGVLDLPAILPGSTGKIPLPVTARNIKSEHEVYLTVSFRLRAATSWADVGHEIAWSQHQISAGKPELPASLGQTHSSLPVEFISAGGEIKVYGNNFTLSFDRSRGHLTRWTAGGAPILIPDPVTGAAITPSFWRPPTDNDNPSSFPYWQRFGVDAMTSQVRSLHIDTEEGVQLTVTTFLTPPVLDWGFLATTTYSISPAGSLSIRVRLKPTGSAPKHVPRAGLNLRLPGRLSKVAWFGLGPGESYPDKQAAQRVGIWSAASVDELHTPYEVPQEGGNRMGTRWVSLREPWGGGAGLRAIAAGEGEWSANCERRFSFQVSKFSDRTVQAAKHPCDLVEEADGATLLRLDGRVAGVGTAACGPGVREDLLVRVEEMEFGFVLEALGV</sequence>
<dbReference type="PANTHER" id="PTHR46323:SF1">
    <property type="entry name" value="LACTASE"/>
    <property type="match status" value="1"/>
</dbReference>
<dbReference type="PROSITE" id="PS00719">
    <property type="entry name" value="GLYCOSYL_HYDROL_F2_1"/>
    <property type="match status" value="1"/>
</dbReference>
<dbReference type="GO" id="GO:0004565">
    <property type="term" value="F:beta-galactosidase activity"/>
    <property type="evidence" value="ECO:0007669"/>
    <property type="project" value="InterPro"/>
</dbReference>
<dbReference type="PROSITE" id="PS00608">
    <property type="entry name" value="GLYCOSYL_HYDROL_F2_2"/>
    <property type="match status" value="1"/>
</dbReference>
<dbReference type="Pfam" id="PF02836">
    <property type="entry name" value="Glyco_hydro_2_C"/>
    <property type="match status" value="1"/>
</dbReference>
<proteinExistence type="inferred from homology"/>
<organism evidence="8 9">
    <name type="scientific">Canariomyces notabilis</name>
    <dbReference type="NCBI Taxonomy" id="2074819"/>
    <lineage>
        <taxon>Eukaryota</taxon>
        <taxon>Fungi</taxon>
        <taxon>Dikarya</taxon>
        <taxon>Ascomycota</taxon>
        <taxon>Pezizomycotina</taxon>
        <taxon>Sordariomycetes</taxon>
        <taxon>Sordariomycetidae</taxon>
        <taxon>Sordariales</taxon>
        <taxon>Chaetomiaceae</taxon>
        <taxon>Canariomyces</taxon>
    </lineage>
</organism>
<dbReference type="InterPro" id="IPR013783">
    <property type="entry name" value="Ig-like_fold"/>
</dbReference>
<evidence type="ECO:0000256" key="5">
    <source>
        <dbReference type="RuleBase" id="RU361154"/>
    </source>
</evidence>
<dbReference type="Gene3D" id="3.20.20.80">
    <property type="entry name" value="Glycosidases"/>
    <property type="match status" value="1"/>
</dbReference>
<keyword evidence="2 5" id="KW-0378">Hydrolase</keyword>
<evidence type="ECO:0000256" key="3">
    <source>
        <dbReference type="ARBA" id="ARBA00023295"/>
    </source>
</evidence>
<dbReference type="EMBL" id="MU853333">
    <property type="protein sequence ID" value="KAK4116644.1"/>
    <property type="molecule type" value="Genomic_DNA"/>
</dbReference>
<comment type="caution">
    <text evidence="8">The sequence shown here is derived from an EMBL/GenBank/DDBJ whole genome shotgun (WGS) entry which is preliminary data.</text>
</comment>
<name>A0AAN6TLJ1_9PEZI</name>
<dbReference type="InterPro" id="IPR008979">
    <property type="entry name" value="Galactose-bd-like_sf"/>
</dbReference>
<dbReference type="InterPro" id="IPR014718">
    <property type="entry name" value="GH-type_carb-bd"/>
</dbReference>
<dbReference type="GO" id="GO:0009341">
    <property type="term" value="C:beta-galactosidase complex"/>
    <property type="evidence" value="ECO:0007669"/>
    <property type="project" value="InterPro"/>
</dbReference>
<dbReference type="InterPro" id="IPR023232">
    <property type="entry name" value="Glyco_hydro_2_AS"/>
</dbReference>
<dbReference type="Gene3D" id="2.70.98.10">
    <property type="match status" value="1"/>
</dbReference>
<dbReference type="GeneID" id="89937039"/>
<dbReference type="InterPro" id="IPR006102">
    <property type="entry name" value="Ig-like_GH2"/>
</dbReference>
<dbReference type="InterPro" id="IPR050347">
    <property type="entry name" value="Bact_Beta-galactosidase"/>
</dbReference>
<dbReference type="FunFam" id="2.60.120.260:FF:000125">
    <property type="entry name" value="Intracellular beta-galactosidase BgaD"/>
    <property type="match status" value="1"/>
</dbReference>
<dbReference type="InterPro" id="IPR011013">
    <property type="entry name" value="Gal_mutarotase_sf_dom"/>
</dbReference>
<dbReference type="SUPFAM" id="SSF51445">
    <property type="entry name" value="(Trans)glycosidases"/>
    <property type="match status" value="1"/>
</dbReference>
<keyword evidence="3 5" id="KW-0326">Glycosidase</keyword>
<dbReference type="FunFam" id="3.20.20.80:FF:000018">
    <property type="entry name" value="Beta-galactosidase"/>
    <property type="match status" value="1"/>
</dbReference>
<dbReference type="InterPro" id="IPR006103">
    <property type="entry name" value="Glyco_hydro_2_cat"/>
</dbReference>
<feature type="region of interest" description="Disordered" evidence="6">
    <location>
        <begin position="76"/>
        <end position="95"/>
    </location>
</feature>
<dbReference type="Pfam" id="PF02837">
    <property type="entry name" value="Glyco_hydro_2_N"/>
    <property type="match status" value="1"/>
</dbReference>
<protein>
    <recommendedName>
        <fullName evidence="4">Lactase</fullName>
    </recommendedName>
</protein>
<evidence type="ECO:0000256" key="6">
    <source>
        <dbReference type="SAM" id="MobiDB-lite"/>
    </source>
</evidence>
<gene>
    <name evidence="8" type="ORF">N656DRAFT_745875</name>
</gene>
<dbReference type="Gene3D" id="2.60.120.260">
    <property type="entry name" value="Galactose-binding domain-like"/>
    <property type="match status" value="1"/>
</dbReference>
<dbReference type="InterPro" id="IPR032312">
    <property type="entry name" value="LacZ_4"/>
</dbReference>
<evidence type="ECO:0000256" key="1">
    <source>
        <dbReference type="ARBA" id="ARBA00007401"/>
    </source>
</evidence>
<dbReference type="InterPro" id="IPR017853">
    <property type="entry name" value="GH"/>
</dbReference>
<dbReference type="InterPro" id="IPR004199">
    <property type="entry name" value="B-gal_small/dom_5"/>
</dbReference>
<reference evidence="8" key="2">
    <citation type="submission" date="2023-05" db="EMBL/GenBank/DDBJ databases">
        <authorList>
            <consortium name="Lawrence Berkeley National Laboratory"/>
            <person name="Steindorff A."/>
            <person name="Hensen N."/>
            <person name="Bonometti L."/>
            <person name="Westerberg I."/>
            <person name="Brannstrom I.O."/>
            <person name="Guillou S."/>
            <person name="Cros-Aarteil S."/>
            <person name="Calhoun S."/>
            <person name="Haridas S."/>
            <person name="Kuo A."/>
            <person name="Mondo S."/>
            <person name="Pangilinan J."/>
            <person name="Riley R."/>
            <person name="Labutti K."/>
            <person name="Andreopoulos B."/>
            <person name="Lipzen A."/>
            <person name="Chen C."/>
            <person name="Yanf M."/>
            <person name="Daum C."/>
            <person name="Ng V."/>
            <person name="Clum A."/>
            <person name="Ohm R."/>
            <person name="Martin F."/>
            <person name="Silar P."/>
            <person name="Natvig D."/>
            <person name="Lalanne C."/>
            <person name="Gautier V."/>
            <person name="Ament-Velasquez S.L."/>
            <person name="Kruys A."/>
            <person name="Hutchinson M.I."/>
            <person name="Powell A.J."/>
            <person name="Barry K."/>
            <person name="Miller A.N."/>
            <person name="Grigoriev I.V."/>
            <person name="Debuchy R."/>
            <person name="Gladieux P."/>
            <person name="Thoren M.H."/>
            <person name="Johannesson H."/>
        </authorList>
    </citation>
    <scope>NUCLEOTIDE SEQUENCE</scope>
    <source>
        <strain evidence="8">CBS 508.74</strain>
    </source>
</reference>
<dbReference type="Pfam" id="PF00703">
    <property type="entry name" value="Glyco_hydro_2"/>
    <property type="match status" value="1"/>
</dbReference>
<comment type="similarity">
    <text evidence="1 5">Belongs to the glycosyl hydrolase 2 family.</text>
</comment>
<evidence type="ECO:0000313" key="9">
    <source>
        <dbReference type="Proteomes" id="UP001302812"/>
    </source>
</evidence>
<dbReference type="GO" id="GO:0030246">
    <property type="term" value="F:carbohydrate binding"/>
    <property type="evidence" value="ECO:0007669"/>
    <property type="project" value="InterPro"/>
</dbReference>
<dbReference type="InterPro" id="IPR036156">
    <property type="entry name" value="Beta-gal/glucu_dom_sf"/>
</dbReference>
<dbReference type="InterPro" id="IPR023230">
    <property type="entry name" value="Glyco_hydro_2_CS"/>
</dbReference>
<keyword evidence="9" id="KW-1185">Reference proteome</keyword>
<evidence type="ECO:0000313" key="8">
    <source>
        <dbReference type="EMBL" id="KAK4116644.1"/>
    </source>
</evidence>
<dbReference type="Pfam" id="PF16353">
    <property type="entry name" value="LacZ_4"/>
    <property type="match status" value="1"/>
</dbReference>
<evidence type="ECO:0000256" key="2">
    <source>
        <dbReference type="ARBA" id="ARBA00022801"/>
    </source>
</evidence>
<dbReference type="SUPFAM" id="SSF49303">
    <property type="entry name" value="beta-Galactosidase/glucuronidase domain"/>
    <property type="match status" value="2"/>
</dbReference>
<dbReference type="RefSeq" id="XP_064674214.1">
    <property type="nucleotide sequence ID" value="XM_064812914.1"/>
</dbReference>